<reference evidence="1 2" key="1">
    <citation type="submission" date="2019-02" db="EMBL/GenBank/DDBJ databases">
        <authorList>
            <person name="Lehtovirta-Morley E L."/>
        </authorList>
    </citation>
    <scope>NUCLEOTIDE SEQUENCE [LARGE SCALE GENOMIC DNA]</scope>
    <source>
        <strain evidence="1">NFRAN1</strain>
    </source>
</reference>
<evidence type="ECO:0000313" key="2">
    <source>
        <dbReference type="Proteomes" id="UP000294299"/>
    </source>
</evidence>
<dbReference type="RefSeq" id="WP_134483614.1">
    <property type="nucleotide sequence ID" value="NZ_LR216287.1"/>
</dbReference>
<protein>
    <submittedName>
        <fullName evidence="1">Uncharacterized protein</fullName>
    </submittedName>
</protein>
<gene>
    <name evidence="1" type="ORF">NFRAN_1328</name>
</gene>
<accession>A0A484IDB0</accession>
<sequence>MPHIRSDNKEYHEKIISDYIHDGDTINVLGNRTFGIRFLGVDTAEVSIDYPSVIRPTNLPDWYEWSDVSSFKEYLTDPFQYAGSESFKKSLGPRLLEYPRHN</sequence>
<organism evidence="1 2">
    <name type="scientific">Candidatus Nitrosocosmicus franklandianus</name>
    <dbReference type="NCBI Taxonomy" id="1798806"/>
    <lineage>
        <taxon>Archaea</taxon>
        <taxon>Nitrososphaerota</taxon>
        <taxon>Nitrososphaeria</taxon>
        <taxon>Nitrososphaerales</taxon>
        <taxon>Nitrososphaeraceae</taxon>
        <taxon>Candidatus Nitrosocosmicus</taxon>
    </lineage>
</organism>
<dbReference type="Proteomes" id="UP000294299">
    <property type="component" value="Chromosome NFRAN"/>
</dbReference>
<name>A0A484IDB0_9ARCH</name>
<keyword evidence="2" id="KW-1185">Reference proteome</keyword>
<evidence type="ECO:0000313" key="1">
    <source>
        <dbReference type="EMBL" id="VFJ13650.1"/>
    </source>
</evidence>
<dbReference type="AlphaFoldDB" id="A0A484IDB0"/>
<proteinExistence type="predicted"/>
<dbReference type="EMBL" id="LR216287">
    <property type="protein sequence ID" value="VFJ13650.1"/>
    <property type="molecule type" value="Genomic_DNA"/>
</dbReference>
<dbReference type="KEGG" id="nfn:NFRAN_1328"/>
<dbReference type="GeneID" id="39420697"/>